<dbReference type="FunCoup" id="A0A1W4WKD7">
    <property type="interactions" value="1744"/>
</dbReference>
<dbReference type="AlphaFoldDB" id="A0A1W4WKD7"/>
<keyword evidence="5 6" id="KW-0472">Membrane</keyword>
<dbReference type="Proteomes" id="UP000192223">
    <property type="component" value="Unplaced"/>
</dbReference>
<dbReference type="RefSeq" id="XP_018324396.1">
    <property type="nucleotide sequence ID" value="XM_018468894.2"/>
</dbReference>
<dbReference type="GeneID" id="108736453"/>
<dbReference type="PANTHER" id="PTHR31322">
    <property type="entry name" value="E3 UBIQUITIN-PROTEIN LIGASE TM129"/>
    <property type="match status" value="1"/>
</dbReference>
<dbReference type="InParanoid" id="A0A1W4WKD7"/>
<dbReference type="GO" id="GO:0005783">
    <property type="term" value="C:endoplasmic reticulum"/>
    <property type="evidence" value="ECO:0007669"/>
    <property type="project" value="TreeGrafter"/>
</dbReference>
<proteinExistence type="inferred from homology"/>
<dbReference type="KEGG" id="apln:108736453"/>
<name>A0A1W4WKD7_AGRPL</name>
<comment type="similarity">
    <text evidence="2">Belongs to the TMEM129 family.</text>
</comment>
<dbReference type="InterPro" id="IPR018801">
    <property type="entry name" value="TM129"/>
</dbReference>
<evidence type="ECO:0000256" key="3">
    <source>
        <dbReference type="ARBA" id="ARBA00022692"/>
    </source>
</evidence>
<dbReference type="GO" id="GO:0016567">
    <property type="term" value="P:protein ubiquitination"/>
    <property type="evidence" value="ECO:0007669"/>
    <property type="project" value="InterPro"/>
</dbReference>
<keyword evidence="7" id="KW-1185">Reference proteome</keyword>
<comment type="subcellular location">
    <subcellularLocation>
        <location evidence="1">Membrane</location>
        <topology evidence="1">Multi-pass membrane protein</topology>
    </subcellularLocation>
</comment>
<dbReference type="Pfam" id="PF10272">
    <property type="entry name" value="Tmpp129"/>
    <property type="match status" value="1"/>
</dbReference>
<accession>A0A1W4WKD7</accession>
<evidence type="ECO:0000256" key="5">
    <source>
        <dbReference type="ARBA" id="ARBA00023136"/>
    </source>
</evidence>
<evidence type="ECO:0000256" key="1">
    <source>
        <dbReference type="ARBA" id="ARBA00004141"/>
    </source>
</evidence>
<feature type="transmembrane region" description="Helical" evidence="6">
    <location>
        <begin position="6"/>
        <end position="36"/>
    </location>
</feature>
<sequence>MNTEIMYTLFYLLLTVCVIYPPSEFISLGFTIPSLFTSLLGSESEEFIAYHIKRSILTLFVYSVLPLGYIVGLWFNGAEDASLLSLHDHVFWKIFGTTCIILPLLAAYQIIYWSRDNWRYHPIAKNISHFCNNNSDWISVASNINSEFRSIDKTIIQTSSICEIVATENWILKITPFTIFVAHQSDTRLVVNKSDTHHISQNNEREVQYVTIEVKSFREGVGSFVIRLNAMNFRDLQNRLSRTIEVLPNIIFHKNILEKFIDAFKEEIQENIRYLTNQELDSCIGCMQTIANVKLQKLCTDSSNTESCGTCYCKPMWCVDCMARWFASRQDNEQPDTWLSSRCTCPMCRVNFCILDVCLVEAEEN</sequence>
<dbReference type="GO" id="GO:0061630">
    <property type="term" value="F:ubiquitin protein ligase activity"/>
    <property type="evidence" value="ECO:0007669"/>
    <property type="project" value="InterPro"/>
</dbReference>
<evidence type="ECO:0000256" key="2">
    <source>
        <dbReference type="ARBA" id="ARBA00007332"/>
    </source>
</evidence>
<evidence type="ECO:0000256" key="4">
    <source>
        <dbReference type="ARBA" id="ARBA00022989"/>
    </source>
</evidence>
<dbReference type="OrthoDB" id="10055027at2759"/>
<keyword evidence="3 6" id="KW-0812">Transmembrane</keyword>
<keyword evidence="4 6" id="KW-1133">Transmembrane helix</keyword>
<reference evidence="8" key="1">
    <citation type="submission" date="2025-08" db="UniProtKB">
        <authorList>
            <consortium name="RefSeq"/>
        </authorList>
    </citation>
    <scope>IDENTIFICATION</scope>
    <source>
        <tissue evidence="8">Entire body</tissue>
    </source>
</reference>
<protein>
    <submittedName>
        <fullName evidence="8">E3 ubiquitin-protein ligase TM129</fullName>
    </submittedName>
</protein>
<dbReference type="PANTHER" id="PTHR31322:SF2">
    <property type="entry name" value="E3 UBIQUITIN-PROTEIN LIGASE TM129"/>
    <property type="match status" value="1"/>
</dbReference>
<gene>
    <name evidence="8" type="primary">LOC108736453</name>
</gene>
<evidence type="ECO:0000313" key="8">
    <source>
        <dbReference type="RefSeq" id="XP_018324396.1"/>
    </source>
</evidence>
<feature type="transmembrane region" description="Helical" evidence="6">
    <location>
        <begin position="90"/>
        <end position="111"/>
    </location>
</feature>
<dbReference type="GO" id="GO:0016020">
    <property type="term" value="C:membrane"/>
    <property type="evidence" value="ECO:0007669"/>
    <property type="project" value="UniProtKB-SubCell"/>
</dbReference>
<organism evidence="7 8">
    <name type="scientific">Agrilus planipennis</name>
    <name type="common">Emerald ash borer</name>
    <name type="synonym">Agrilus marcopoli</name>
    <dbReference type="NCBI Taxonomy" id="224129"/>
    <lineage>
        <taxon>Eukaryota</taxon>
        <taxon>Metazoa</taxon>
        <taxon>Ecdysozoa</taxon>
        <taxon>Arthropoda</taxon>
        <taxon>Hexapoda</taxon>
        <taxon>Insecta</taxon>
        <taxon>Pterygota</taxon>
        <taxon>Neoptera</taxon>
        <taxon>Endopterygota</taxon>
        <taxon>Coleoptera</taxon>
        <taxon>Polyphaga</taxon>
        <taxon>Elateriformia</taxon>
        <taxon>Buprestoidea</taxon>
        <taxon>Buprestidae</taxon>
        <taxon>Agrilinae</taxon>
        <taxon>Agrilus</taxon>
    </lineage>
</organism>
<evidence type="ECO:0000313" key="7">
    <source>
        <dbReference type="Proteomes" id="UP000192223"/>
    </source>
</evidence>
<dbReference type="STRING" id="224129.A0A1W4WKD7"/>
<evidence type="ECO:0000256" key="6">
    <source>
        <dbReference type="SAM" id="Phobius"/>
    </source>
</evidence>
<feature type="transmembrane region" description="Helical" evidence="6">
    <location>
        <begin position="56"/>
        <end position="75"/>
    </location>
</feature>